<dbReference type="Gene3D" id="3.40.50.720">
    <property type="entry name" value="NAD(P)-binding Rossmann-like Domain"/>
    <property type="match status" value="1"/>
</dbReference>
<evidence type="ECO:0000313" key="4">
    <source>
        <dbReference type="EMBL" id="KAF7364621.1"/>
    </source>
</evidence>
<dbReference type="InterPro" id="IPR002347">
    <property type="entry name" value="SDR_fam"/>
</dbReference>
<comment type="caution">
    <text evidence="4">The sequence shown here is derived from an EMBL/GenBank/DDBJ whole genome shotgun (WGS) entry which is preliminary data.</text>
</comment>
<dbReference type="PANTHER" id="PTHR24320">
    <property type="entry name" value="RETINOL DEHYDROGENASE"/>
    <property type="match status" value="1"/>
</dbReference>
<feature type="region of interest" description="Disordered" evidence="3">
    <location>
        <begin position="25"/>
        <end position="49"/>
    </location>
</feature>
<evidence type="ECO:0000256" key="3">
    <source>
        <dbReference type="SAM" id="MobiDB-lite"/>
    </source>
</evidence>
<protein>
    <submittedName>
        <fullName evidence="4">Short-chain dehydrogenase/reductase family protein</fullName>
    </submittedName>
</protein>
<dbReference type="OrthoDB" id="191139at2759"/>
<dbReference type="EMBL" id="JACAZI010000003">
    <property type="protein sequence ID" value="KAF7364621.1"/>
    <property type="molecule type" value="Genomic_DNA"/>
</dbReference>
<gene>
    <name evidence="4" type="ORF">MVEN_00331300</name>
</gene>
<evidence type="ECO:0000256" key="2">
    <source>
        <dbReference type="ARBA" id="ARBA00023002"/>
    </source>
</evidence>
<accession>A0A8H6YTP2</accession>
<keyword evidence="5" id="KW-1185">Reference proteome</keyword>
<feature type="compositionally biased region" description="Pro residues" evidence="3">
    <location>
        <begin position="25"/>
        <end position="36"/>
    </location>
</feature>
<evidence type="ECO:0000313" key="5">
    <source>
        <dbReference type="Proteomes" id="UP000620124"/>
    </source>
</evidence>
<organism evidence="4 5">
    <name type="scientific">Mycena venus</name>
    <dbReference type="NCBI Taxonomy" id="2733690"/>
    <lineage>
        <taxon>Eukaryota</taxon>
        <taxon>Fungi</taxon>
        <taxon>Dikarya</taxon>
        <taxon>Basidiomycota</taxon>
        <taxon>Agaricomycotina</taxon>
        <taxon>Agaricomycetes</taxon>
        <taxon>Agaricomycetidae</taxon>
        <taxon>Agaricales</taxon>
        <taxon>Marasmiineae</taxon>
        <taxon>Mycenaceae</taxon>
        <taxon>Mycena</taxon>
    </lineage>
</organism>
<dbReference type="InterPro" id="IPR036291">
    <property type="entry name" value="NAD(P)-bd_dom_sf"/>
</dbReference>
<reference evidence="4" key="1">
    <citation type="submission" date="2020-05" db="EMBL/GenBank/DDBJ databases">
        <title>Mycena genomes resolve the evolution of fungal bioluminescence.</title>
        <authorList>
            <person name="Tsai I.J."/>
        </authorList>
    </citation>
    <scope>NUCLEOTIDE SEQUENCE</scope>
    <source>
        <strain evidence="4">CCC161011</strain>
    </source>
</reference>
<keyword evidence="2" id="KW-0560">Oxidoreductase</keyword>
<proteinExistence type="inferred from homology"/>
<name>A0A8H6YTP2_9AGAR</name>
<dbReference type="Pfam" id="PF00106">
    <property type="entry name" value="adh_short"/>
    <property type="match status" value="1"/>
</dbReference>
<dbReference type="SUPFAM" id="SSF51735">
    <property type="entry name" value="NAD(P)-binding Rossmann-fold domains"/>
    <property type="match status" value="1"/>
</dbReference>
<dbReference type="PANTHER" id="PTHR24320:SF283">
    <property type="entry name" value="RETINOL DEHYDROGENASE 11"/>
    <property type="match status" value="1"/>
</dbReference>
<comment type="similarity">
    <text evidence="1">Belongs to the short-chain dehydrogenases/reductases (SDR) family.</text>
</comment>
<dbReference type="AlphaFoldDB" id="A0A8H6YTP2"/>
<dbReference type="Proteomes" id="UP000620124">
    <property type="component" value="Unassembled WGS sequence"/>
</dbReference>
<sequence>MNIRADIFSRLSRTDAHLFYLPPCPTPPFHSPPPQKRSPLHSRDKSKEKNVLITGTSLNGIGFESARVIAKHANLVIMTGHNSDRLNLAADTIKRELPSANIRPLILDLSSLDAVRKAAGEVNAFPEPLHVLIHNAAAPIGPFKLTVDNLESQVATDHICPFLFTKLVAPKILSARTEHYTPRVIFVSSIGHGIGTGVNFDTLGRPDPTRYVPMEAYYQAKSANVLTAIELSKRSKGQINAYSLHPGGIYTNIMNPASAPKEAVEGLHKLGLLEADGTPRKDATLKTMGQGAATTLVAAFDPRLDDKSGAYLNDCVAANELIGPPSSDPANAERLWNLTEQIIGETFTF</sequence>
<dbReference type="GO" id="GO:0016491">
    <property type="term" value="F:oxidoreductase activity"/>
    <property type="evidence" value="ECO:0007669"/>
    <property type="project" value="UniProtKB-KW"/>
</dbReference>
<evidence type="ECO:0000256" key="1">
    <source>
        <dbReference type="ARBA" id="ARBA00006484"/>
    </source>
</evidence>